<evidence type="ECO:0000313" key="1">
    <source>
        <dbReference type="EMBL" id="MFC5639420.1"/>
    </source>
</evidence>
<organism evidence="1 2">
    <name type="scientific">Streptomyces bullii</name>
    <dbReference type="NCBI Taxonomy" id="349910"/>
    <lineage>
        <taxon>Bacteria</taxon>
        <taxon>Bacillati</taxon>
        <taxon>Actinomycetota</taxon>
        <taxon>Actinomycetes</taxon>
        <taxon>Kitasatosporales</taxon>
        <taxon>Streptomycetaceae</taxon>
        <taxon>Streptomyces</taxon>
    </lineage>
</organism>
<dbReference type="Proteomes" id="UP001596154">
    <property type="component" value="Unassembled WGS sequence"/>
</dbReference>
<accession>A0ABW0V0N0</accession>
<dbReference type="RefSeq" id="WP_381031402.1">
    <property type="nucleotide sequence ID" value="NZ_JBHSNY010000021.1"/>
</dbReference>
<proteinExistence type="predicted"/>
<evidence type="ECO:0000313" key="2">
    <source>
        <dbReference type="Proteomes" id="UP001596154"/>
    </source>
</evidence>
<sequence length="234" mass="26545">MVAPLAVRKASRWQDSVRLLLLIDAAAKSPAEDENVPASTVGAVHTQVRLQKLDFWVRYPDYLAFELMNEYEAAPEEAGLLSLASDILDSEEPDLRRFPMLRHKFGAFEELDDALAPLVERGLIRKTQILGRTGQNRVVEHVYFLLERGREVARSLLRDAPALEWYVKRTQLVVALVDGLGGTQIKDRQYLLSEYADTPWRQYFAPITEQARARLRQLKAAAQMPVSDVNQEAS</sequence>
<dbReference type="EMBL" id="JBHSNY010000021">
    <property type="protein sequence ID" value="MFC5639420.1"/>
    <property type="molecule type" value="Genomic_DNA"/>
</dbReference>
<reference evidence="2" key="1">
    <citation type="journal article" date="2019" name="Int. J. Syst. Evol. Microbiol.">
        <title>The Global Catalogue of Microorganisms (GCM) 10K type strain sequencing project: providing services to taxonomists for standard genome sequencing and annotation.</title>
        <authorList>
            <consortium name="The Broad Institute Genomics Platform"/>
            <consortium name="The Broad Institute Genome Sequencing Center for Infectious Disease"/>
            <person name="Wu L."/>
            <person name="Ma J."/>
        </authorList>
    </citation>
    <scope>NUCLEOTIDE SEQUENCE [LARGE SCALE GENOMIC DNA]</scope>
    <source>
        <strain evidence="2">CGMCC 4.7248</strain>
    </source>
</reference>
<comment type="caution">
    <text evidence="1">The sequence shown here is derived from an EMBL/GenBank/DDBJ whole genome shotgun (WGS) entry which is preliminary data.</text>
</comment>
<keyword evidence="2" id="KW-1185">Reference proteome</keyword>
<gene>
    <name evidence="1" type="ORF">ACFPZJ_37990</name>
</gene>
<protein>
    <submittedName>
        <fullName evidence="1">Uncharacterized protein</fullName>
    </submittedName>
</protein>
<name>A0ABW0V0N0_9ACTN</name>